<feature type="transmembrane region" description="Helical" evidence="12">
    <location>
        <begin position="271"/>
        <end position="296"/>
    </location>
</feature>
<comment type="similarity">
    <text evidence="2 11">Belongs to the sodium:solute symporter (SSF) (TC 2.A.21) family.</text>
</comment>
<dbReference type="Pfam" id="PF00474">
    <property type="entry name" value="SSF"/>
    <property type="match status" value="1"/>
</dbReference>
<evidence type="ECO:0000256" key="6">
    <source>
        <dbReference type="ARBA" id="ARBA00022989"/>
    </source>
</evidence>
<dbReference type="AlphaFoldDB" id="A0A1G7QJB7"/>
<gene>
    <name evidence="13" type="ORF">SAMN04487996_11447</name>
</gene>
<evidence type="ECO:0000313" key="13">
    <source>
        <dbReference type="EMBL" id="SDF97710.1"/>
    </source>
</evidence>
<feature type="transmembrane region" description="Helical" evidence="12">
    <location>
        <begin position="456"/>
        <end position="474"/>
    </location>
</feature>
<accession>A0A1G7QJB7</accession>
<feature type="transmembrane region" description="Helical" evidence="12">
    <location>
        <begin position="155"/>
        <end position="177"/>
    </location>
</feature>
<keyword evidence="4" id="KW-1003">Cell membrane</keyword>
<feature type="transmembrane region" description="Helical" evidence="12">
    <location>
        <begin position="120"/>
        <end position="143"/>
    </location>
</feature>
<protein>
    <submittedName>
        <fullName evidence="13">Solute:Na+ symporter, SSS family</fullName>
    </submittedName>
</protein>
<keyword evidence="9 12" id="KW-0472">Membrane</keyword>
<evidence type="ECO:0000313" key="14">
    <source>
        <dbReference type="Proteomes" id="UP000198748"/>
    </source>
</evidence>
<feature type="transmembrane region" description="Helical" evidence="12">
    <location>
        <begin position="189"/>
        <end position="210"/>
    </location>
</feature>
<keyword evidence="5 12" id="KW-0812">Transmembrane</keyword>
<dbReference type="PANTHER" id="PTHR42985:SF32">
    <property type="entry name" value="SODIUM IODIDE SYMPORTER"/>
    <property type="match status" value="1"/>
</dbReference>
<feature type="transmembrane region" description="Helical" evidence="12">
    <location>
        <begin position="230"/>
        <end position="250"/>
    </location>
</feature>
<feature type="transmembrane region" description="Helical" evidence="12">
    <location>
        <begin position="428"/>
        <end position="449"/>
    </location>
</feature>
<evidence type="ECO:0000256" key="11">
    <source>
        <dbReference type="RuleBase" id="RU362091"/>
    </source>
</evidence>
<evidence type="ECO:0000256" key="10">
    <source>
        <dbReference type="ARBA" id="ARBA00023201"/>
    </source>
</evidence>
<feature type="transmembrane region" description="Helical" evidence="12">
    <location>
        <begin position="400"/>
        <end position="422"/>
    </location>
</feature>
<keyword evidence="3" id="KW-0813">Transport</keyword>
<dbReference type="CDD" id="cd11495">
    <property type="entry name" value="SLC5sbd_NIS-like_u3"/>
    <property type="match status" value="1"/>
</dbReference>
<dbReference type="NCBIfam" id="TIGR00813">
    <property type="entry name" value="sss"/>
    <property type="match status" value="1"/>
</dbReference>
<reference evidence="14" key="1">
    <citation type="submission" date="2016-10" db="EMBL/GenBank/DDBJ databases">
        <authorList>
            <person name="Varghese N."/>
            <person name="Submissions S."/>
        </authorList>
    </citation>
    <scope>NUCLEOTIDE SEQUENCE [LARGE SCALE GENOMIC DNA]</scope>
    <source>
        <strain evidence="14">DSM 25329</strain>
    </source>
</reference>
<dbReference type="InterPro" id="IPR001734">
    <property type="entry name" value="Na/solute_symporter"/>
</dbReference>
<feature type="transmembrane region" description="Helical" evidence="12">
    <location>
        <begin position="494"/>
        <end position="512"/>
    </location>
</feature>
<proteinExistence type="inferred from homology"/>
<keyword evidence="10" id="KW-0739">Sodium transport</keyword>
<keyword evidence="7" id="KW-0915">Sodium</keyword>
<dbReference type="STRING" id="659014.SAMN04487996_11447"/>
<evidence type="ECO:0000256" key="2">
    <source>
        <dbReference type="ARBA" id="ARBA00006434"/>
    </source>
</evidence>
<dbReference type="GO" id="GO:0015293">
    <property type="term" value="F:symporter activity"/>
    <property type="evidence" value="ECO:0007669"/>
    <property type="project" value="TreeGrafter"/>
</dbReference>
<dbReference type="EMBL" id="FNAN01000014">
    <property type="protein sequence ID" value="SDF97710.1"/>
    <property type="molecule type" value="Genomic_DNA"/>
</dbReference>
<evidence type="ECO:0000256" key="12">
    <source>
        <dbReference type="SAM" id="Phobius"/>
    </source>
</evidence>
<feature type="transmembrane region" description="Helical" evidence="12">
    <location>
        <begin position="46"/>
        <end position="65"/>
    </location>
</feature>
<comment type="subcellular location">
    <subcellularLocation>
        <location evidence="1">Cell membrane</location>
        <topology evidence="1">Multi-pass membrane protein</topology>
    </subcellularLocation>
</comment>
<dbReference type="RefSeq" id="WP_090154810.1">
    <property type="nucleotide sequence ID" value="NZ_FNAN01000014.1"/>
</dbReference>
<feature type="transmembrane region" description="Helical" evidence="12">
    <location>
        <begin position="77"/>
        <end position="99"/>
    </location>
</feature>
<organism evidence="13 14">
    <name type="scientific">Dyadobacter soli</name>
    <dbReference type="NCBI Taxonomy" id="659014"/>
    <lineage>
        <taxon>Bacteria</taxon>
        <taxon>Pseudomonadati</taxon>
        <taxon>Bacteroidota</taxon>
        <taxon>Cytophagia</taxon>
        <taxon>Cytophagales</taxon>
        <taxon>Spirosomataceae</taxon>
        <taxon>Dyadobacter</taxon>
    </lineage>
</organism>
<evidence type="ECO:0000256" key="7">
    <source>
        <dbReference type="ARBA" id="ARBA00023053"/>
    </source>
</evidence>
<evidence type="ECO:0000256" key="8">
    <source>
        <dbReference type="ARBA" id="ARBA00023065"/>
    </source>
</evidence>
<dbReference type="InterPro" id="IPR051163">
    <property type="entry name" value="Sodium:Solute_Symporter_SSF"/>
</dbReference>
<keyword evidence="8" id="KW-0406">Ion transport</keyword>
<dbReference type="GO" id="GO:0005886">
    <property type="term" value="C:plasma membrane"/>
    <property type="evidence" value="ECO:0007669"/>
    <property type="project" value="UniProtKB-SubCell"/>
</dbReference>
<evidence type="ECO:0000256" key="9">
    <source>
        <dbReference type="ARBA" id="ARBA00023136"/>
    </source>
</evidence>
<dbReference type="PROSITE" id="PS50283">
    <property type="entry name" value="NA_SOLUT_SYMP_3"/>
    <property type="match status" value="1"/>
</dbReference>
<sequence>MKSLPFIDLLIVIAYLAGMVAVGIYFSRKNTNAEQFTKASGRIPGWAIGISIYATFLSSNTFLGVPGKAFGSNWSSFVFSLSMPLAAWVATKFFIPFYRSTGEVSAYTHLEHRFGPWARTYAVACFLLTQLARMGSIFFGIALSLQALTGYPMSTIMVVVGICIVLYTVMGGMEAVIWTEVVQGVIKTIGALVILYLVVSGVSGGMPSIIEVGKASDKFSLGTMAPDFTTASFWVILLYGFFMNLNNFGMDQNYVQRYHTTSSVKEAASSVWLCVYLYVPVSLIFFLLGTCLFAYYQGNPELLQTIKMQVAAEKLPGGTTDAITNLAATLTPADYGDKVMPHFMVTKVPVGLLGLIIAAIMSAAMSTISSGMNASATVFSVDIYQKYVKSDLTSQQSLRLLYIATTVFGLLGMITGIAMIGVKSVLDVWWMLSGIFAGGMLGLFLLGIISKSTKNTEALTATIIGIVVIVWMTFSNQLPDSYAYLRNPLHQNMIMVVGTLTIFLTGVVLTRLKGRQPVEKEVLLHSK</sequence>
<dbReference type="Proteomes" id="UP000198748">
    <property type="component" value="Unassembled WGS sequence"/>
</dbReference>
<evidence type="ECO:0000256" key="3">
    <source>
        <dbReference type="ARBA" id="ARBA00022448"/>
    </source>
</evidence>
<evidence type="ECO:0000256" key="5">
    <source>
        <dbReference type="ARBA" id="ARBA00022692"/>
    </source>
</evidence>
<dbReference type="PANTHER" id="PTHR42985">
    <property type="entry name" value="SODIUM-COUPLED MONOCARBOXYLATE TRANSPORTER"/>
    <property type="match status" value="1"/>
</dbReference>
<dbReference type="GO" id="GO:0006814">
    <property type="term" value="P:sodium ion transport"/>
    <property type="evidence" value="ECO:0007669"/>
    <property type="project" value="UniProtKB-KW"/>
</dbReference>
<dbReference type="OrthoDB" id="9803597at2"/>
<keyword evidence="6 12" id="KW-1133">Transmembrane helix</keyword>
<keyword evidence="14" id="KW-1185">Reference proteome</keyword>
<evidence type="ECO:0000256" key="4">
    <source>
        <dbReference type="ARBA" id="ARBA00022475"/>
    </source>
</evidence>
<dbReference type="Gene3D" id="1.20.1730.10">
    <property type="entry name" value="Sodium/glucose cotransporter"/>
    <property type="match status" value="1"/>
</dbReference>
<feature type="transmembrane region" description="Helical" evidence="12">
    <location>
        <begin position="6"/>
        <end position="26"/>
    </location>
</feature>
<name>A0A1G7QJB7_9BACT</name>
<feature type="transmembrane region" description="Helical" evidence="12">
    <location>
        <begin position="350"/>
        <end position="379"/>
    </location>
</feature>
<evidence type="ECO:0000256" key="1">
    <source>
        <dbReference type="ARBA" id="ARBA00004651"/>
    </source>
</evidence>
<dbReference type="InterPro" id="IPR038377">
    <property type="entry name" value="Na/Glc_symporter_sf"/>
</dbReference>